<sequence length="242" mass="27673">MVAIIGITANILRDKDGMFPGYERCYINQDYVYSVTKHAGVPVVLPIHSDKNAIEKQVEQLDGLILSGGYDVSPHLYGEDPRNLIGETLLKRDLFEYTVLELAKKRGIPILGICRGAQLINVYHGGTLYQDVSYREQETLRHWQGVNPTEKTHRIQILEQCHLARVFEEREIFVNSFHHQLIKDIAPDFKGTASSSDGVIECIEAQNYPYLVGVQWHPEMLWREEAMDKLFIDFIKNAKESG</sequence>
<gene>
    <name evidence="2" type="ORF">C1O36_09915</name>
    <name evidence="3" type="ORF">NCTC12218_01599</name>
</gene>
<dbReference type="GO" id="GO:0006598">
    <property type="term" value="P:polyamine catabolic process"/>
    <property type="evidence" value="ECO:0007669"/>
    <property type="project" value="TreeGrafter"/>
</dbReference>
<dbReference type="EMBL" id="POVK01000036">
    <property type="protein sequence ID" value="NHA34784.1"/>
    <property type="molecule type" value="Genomic_DNA"/>
</dbReference>
<dbReference type="EMBL" id="UHEF01000001">
    <property type="protein sequence ID" value="SUM89188.1"/>
    <property type="molecule type" value="Genomic_DNA"/>
</dbReference>
<dbReference type="InterPro" id="IPR029062">
    <property type="entry name" value="Class_I_gatase-like"/>
</dbReference>
<dbReference type="EC" id="2.4.2.-" evidence="3"/>
<dbReference type="GO" id="GO:0016757">
    <property type="term" value="F:glycosyltransferase activity"/>
    <property type="evidence" value="ECO:0007669"/>
    <property type="project" value="UniProtKB-KW"/>
</dbReference>
<dbReference type="InterPro" id="IPR044668">
    <property type="entry name" value="PuuD-like"/>
</dbReference>
<reference evidence="3" key="2">
    <citation type="submission" date="2018-06" db="EMBL/GenBank/DDBJ databases">
        <authorList>
            <consortium name="Pathogen Informatics"/>
            <person name="Doyle S."/>
        </authorList>
    </citation>
    <scope>NUCLEOTIDE SEQUENCE [LARGE SCALE GENOMIC DNA]</scope>
    <source>
        <strain evidence="3">NCTC12218</strain>
    </source>
</reference>
<dbReference type="CDD" id="cd01745">
    <property type="entry name" value="GATase1_2"/>
    <property type="match status" value="1"/>
</dbReference>
<evidence type="ECO:0000313" key="2">
    <source>
        <dbReference type="EMBL" id="NHA34784.1"/>
    </source>
</evidence>
<dbReference type="GO" id="GO:0033969">
    <property type="term" value="F:gamma-glutamyl-gamma-aminobutyrate hydrolase activity"/>
    <property type="evidence" value="ECO:0007669"/>
    <property type="project" value="TreeGrafter"/>
</dbReference>
<dbReference type="PANTHER" id="PTHR43235:SF1">
    <property type="entry name" value="GLUTAMINE AMIDOTRANSFERASE PB2B2.05-RELATED"/>
    <property type="match status" value="1"/>
</dbReference>
<reference evidence="1 4" key="3">
    <citation type="submission" date="2020-11" db="EMBL/GenBank/DDBJ databases">
        <authorList>
            <consortium name="Pathogen Informatics"/>
        </authorList>
    </citation>
    <scope>NUCLEOTIDE SEQUENCE [LARGE SCALE GENOMIC DNA]</scope>
    <source>
        <strain evidence="1 4">NCTC12218</strain>
    </source>
</reference>
<dbReference type="AlphaFoldDB" id="A0A7Z7VXI0"/>
<dbReference type="RefSeq" id="WP_016424978.1">
    <property type="nucleotide sequence ID" value="NZ_CABKRV010000001.1"/>
</dbReference>
<evidence type="ECO:0000313" key="4">
    <source>
        <dbReference type="Proteomes" id="UP000264146"/>
    </source>
</evidence>
<evidence type="ECO:0000313" key="1">
    <source>
        <dbReference type="EMBL" id="CAD7359936.1"/>
    </source>
</evidence>
<dbReference type="Gene3D" id="3.40.50.880">
    <property type="match status" value="1"/>
</dbReference>
<dbReference type="FunFam" id="3.40.50.880:FF:000030">
    <property type="entry name" value="Gamma-glutamyl-gamma-aminobutyrate hydrolase PuuD"/>
    <property type="match status" value="1"/>
</dbReference>
<keyword evidence="2" id="KW-0378">Hydrolase</keyword>
<dbReference type="SUPFAM" id="SSF52317">
    <property type="entry name" value="Class I glutamine amidotransferase-like"/>
    <property type="match status" value="1"/>
</dbReference>
<evidence type="ECO:0000313" key="5">
    <source>
        <dbReference type="Proteomes" id="UP000572988"/>
    </source>
</evidence>
<keyword evidence="5" id="KW-1185">Reference proteome</keyword>
<keyword evidence="3" id="KW-0328">Glycosyltransferase</keyword>
<keyword evidence="3" id="KW-0808">Transferase</keyword>
<dbReference type="Proteomes" id="UP000572988">
    <property type="component" value="Unassembled WGS sequence"/>
</dbReference>
<dbReference type="EMBL" id="LR962863">
    <property type="protein sequence ID" value="CAD7359936.1"/>
    <property type="molecule type" value="Genomic_DNA"/>
</dbReference>
<protein>
    <submittedName>
        <fullName evidence="3">Class I glutamine amidotransferase</fullName>
        <ecNumber evidence="3">2.4.2.-</ecNumber>
    </submittedName>
    <submittedName>
        <fullName evidence="2">Gamma-glutamyl-gamma-aminobutyrate hydrolase</fullName>
    </submittedName>
</protein>
<keyword evidence="3" id="KW-0315">Glutamine amidotransferase</keyword>
<dbReference type="Proteomes" id="UP000264146">
    <property type="component" value="Chromosome"/>
</dbReference>
<dbReference type="PROSITE" id="PS51273">
    <property type="entry name" value="GATASE_TYPE_1"/>
    <property type="match status" value="1"/>
</dbReference>
<evidence type="ECO:0000313" key="3">
    <source>
        <dbReference type="EMBL" id="SUM89188.1"/>
    </source>
</evidence>
<reference evidence="2 5" key="1">
    <citation type="submission" date="2018-01" db="EMBL/GenBank/DDBJ databases">
        <title>Complete genome sequence of Staphylococcus Scheliferi isolated from human.</title>
        <authorList>
            <person name="Abouelkhair M.A."/>
            <person name="Bemis D.A."/>
            <person name="Kania S.A."/>
        </authorList>
    </citation>
    <scope>NUCLEOTIDE SEQUENCE [LARGE SCALE GENOMIC DNA]</scope>
    <source>
        <strain evidence="2 5">ATCC 43808</strain>
    </source>
</reference>
<dbReference type="InterPro" id="IPR011697">
    <property type="entry name" value="Peptidase_C26"/>
</dbReference>
<dbReference type="PANTHER" id="PTHR43235">
    <property type="entry name" value="GLUTAMINE AMIDOTRANSFERASE PB2B2.05-RELATED"/>
    <property type="match status" value="1"/>
</dbReference>
<accession>A0A7Z7VXI0</accession>
<name>A0A7Z7VXI0_STASC</name>
<proteinExistence type="predicted"/>
<dbReference type="Pfam" id="PF07722">
    <property type="entry name" value="Peptidase_C26"/>
    <property type="match status" value="1"/>
</dbReference>
<organism evidence="3">
    <name type="scientific">Staphylococcus schleiferi</name>
    <dbReference type="NCBI Taxonomy" id="1295"/>
    <lineage>
        <taxon>Bacteria</taxon>
        <taxon>Bacillati</taxon>
        <taxon>Bacillota</taxon>
        <taxon>Bacilli</taxon>
        <taxon>Bacillales</taxon>
        <taxon>Staphylococcaceae</taxon>
        <taxon>Staphylococcus</taxon>
    </lineage>
</organism>
<dbReference type="GO" id="GO:0005829">
    <property type="term" value="C:cytosol"/>
    <property type="evidence" value="ECO:0007669"/>
    <property type="project" value="TreeGrafter"/>
</dbReference>